<organism evidence="3 4">
    <name type="scientific">Chitinophaga nivalis</name>
    <dbReference type="NCBI Taxonomy" id="2991709"/>
    <lineage>
        <taxon>Bacteria</taxon>
        <taxon>Pseudomonadati</taxon>
        <taxon>Bacteroidota</taxon>
        <taxon>Chitinophagia</taxon>
        <taxon>Chitinophagales</taxon>
        <taxon>Chitinophagaceae</taxon>
        <taxon>Chitinophaga</taxon>
    </lineage>
</organism>
<dbReference type="EMBL" id="JAPDNS010000002">
    <property type="protein sequence ID" value="MCW3487467.1"/>
    <property type="molecule type" value="Genomic_DNA"/>
</dbReference>
<dbReference type="InterPro" id="IPR001789">
    <property type="entry name" value="Sig_transdc_resp-reg_receiver"/>
</dbReference>
<gene>
    <name evidence="3" type="ORF">OL497_26460</name>
</gene>
<dbReference type="RefSeq" id="WP_264734274.1">
    <property type="nucleotide sequence ID" value="NZ_JAPDNR010000001.1"/>
</dbReference>
<dbReference type="SUPFAM" id="SSF52172">
    <property type="entry name" value="CheY-like"/>
    <property type="match status" value="1"/>
</dbReference>
<feature type="domain" description="Response regulatory" evidence="2">
    <location>
        <begin position="4"/>
        <end position="116"/>
    </location>
</feature>
<evidence type="ECO:0000313" key="4">
    <source>
        <dbReference type="Proteomes" id="UP001207742"/>
    </source>
</evidence>
<accession>A0ABT3ITZ4</accession>
<evidence type="ECO:0000313" key="3">
    <source>
        <dbReference type="EMBL" id="MCW3487467.1"/>
    </source>
</evidence>
<proteinExistence type="predicted"/>
<keyword evidence="1" id="KW-0597">Phosphoprotein</keyword>
<name>A0ABT3ITZ4_9BACT</name>
<reference evidence="3 4" key="1">
    <citation type="submission" date="2022-10" db="EMBL/GenBank/DDBJ databases">
        <title>Chitinophaga nivalis PC15 sp. nov., isolated from Pyeongchang county, South Korea.</title>
        <authorList>
            <person name="Trinh H.N."/>
        </authorList>
    </citation>
    <scope>NUCLEOTIDE SEQUENCE [LARGE SCALE GENOMIC DNA]</scope>
    <source>
        <strain evidence="3 4">PC14</strain>
    </source>
</reference>
<feature type="modified residue" description="4-aspartylphosphate" evidence="1">
    <location>
        <position position="55"/>
    </location>
</feature>
<dbReference type="Gene3D" id="3.40.50.2300">
    <property type="match status" value="1"/>
</dbReference>
<protein>
    <submittedName>
        <fullName evidence="3">Response regulator</fullName>
    </submittedName>
</protein>
<comment type="caution">
    <text evidence="3">The sequence shown here is derived from an EMBL/GenBank/DDBJ whole genome shotgun (WGS) entry which is preliminary data.</text>
</comment>
<dbReference type="Pfam" id="PF00072">
    <property type="entry name" value="Response_reg"/>
    <property type="match status" value="1"/>
</dbReference>
<dbReference type="PROSITE" id="PS50110">
    <property type="entry name" value="RESPONSE_REGULATORY"/>
    <property type="match status" value="1"/>
</dbReference>
<dbReference type="Proteomes" id="UP001207742">
    <property type="component" value="Unassembled WGS sequence"/>
</dbReference>
<dbReference type="CDD" id="cd00156">
    <property type="entry name" value="REC"/>
    <property type="match status" value="1"/>
</dbReference>
<evidence type="ECO:0000256" key="1">
    <source>
        <dbReference type="PROSITE-ProRule" id="PRU00169"/>
    </source>
</evidence>
<sequence>MRYKCAIVDDEPLALDILESYIRRTTYLQLITRTNKLQTIEKLVADKEVDVVLMDVNMRGVRRESIENLLQKDCLFILVTAYPISEIQNIGWKTGQGYLAKPASYRKFVSEMERLINN</sequence>
<evidence type="ECO:0000259" key="2">
    <source>
        <dbReference type="PROSITE" id="PS50110"/>
    </source>
</evidence>
<dbReference type="InterPro" id="IPR011006">
    <property type="entry name" value="CheY-like_superfamily"/>
</dbReference>
<keyword evidence="4" id="KW-1185">Reference proteome</keyword>